<reference evidence="7" key="1">
    <citation type="journal article" date="2005" name="Environ. Microbiol.">
        <title>Genetic and functional properties of uncultivated thermophilic crenarchaeotes from a subsurface gold mine as revealed by analysis of genome fragments.</title>
        <authorList>
            <person name="Nunoura T."/>
            <person name="Hirayama H."/>
            <person name="Takami H."/>
            <person name="Oida H."/>
            <person name="Nishi S."/>
            <person name="Shimamura S."/>
            <person name="Suzuki Y."/>
            <person name="Inagaki F."/>
            <person name="Takai K."/>
            <person name="Nealson K.H."/>
            <person name="Horikoshi K."/>
        </authorList>
    </citation>
    <scope>NUCLEOTIDE SEQUENCE</scope>
</reference>
<name>H5SMU1_9BACT</name>
<dbReference type="Gene3D" id="2.40.160.50">
    <property type="entry name" value="membrane protein fhac: a member of the omp85/tpsb transporter family"/>
    <property type="match status" value="1"/>
</dbReference>
<feature type="domain" description="Bacterial surface antigen (D15)" evidence="5">
    <location>
        <begin position="607"/>
        <end position="760"/>
    </location>
</feature>
<evidence type="ECO:0000259" key="6">
    <source>
        <dbReference type="Pfam" id="PF07244"/>
    </source>
</evidence>
<organism evidence="7">
    <name type="scientific">uncultured Bacteroidota bacterium</name>
    <dbReference type="NCBI Taxonomy" id="152509"/>
    <lineage>
        <taxon>Bacteria</taxon>
        <taxon>Pseudomonadati</taxon>
        <taxon>Bacteroidota</taxon>
        <taxon>environmental samples</taxon>
    </lineage>
</organism>
<dbReference type="AlphaFoldDB" id="H5SMU1"/>
<evidence type="ECO:0000256" key="1">
    <source>
        <dbReference type="ARBA" id="ARBA00004370"/>
    </source>
</evidence>
<evidence type="ECO:0000256" key="4">
    <source>
        <dbReference type="ARBA" id="ARBA00023136"/>
    </source>
</evidence>
<dbReference type="PANTHER" id="PTHR12815:SF18">
    <property type="entry name" value="SORTING AND ASSEMBLY MACHINERY COMPONENT 50 HOMOLOG"/>
    <property type="match status" value="1"/>
</dbReference>
<dbReference type="Pfam" id="PF01103">
    <property type="entry name" value="Omp85"/>
    <property type="match status" value="1"/>
</dbReference>
<dbReference type="InterPro" id="IPR039910">
    <property type="entry name" value="D15-like"/>
</dbReference>
<dbReference type="PANTHER" id="PTHR12815">
    <property type="entry name" value="SORTING AND ASSEMBLY MACHINERY SAMM50 PROTEIN FAMILY MEMBER"/>
    <property type="match status" value="1"/>
</dbReference>
<feature type="domain" description="POTRA" evidence="6">
    <location>
        <begin position="96"/>
        <end position="148"/>
    </location>
</feature>
<dbReference type="InterPro" id="IPR000184">
    <property type="entry name" value="Bac_surfAg_D15"/>
</dbReference>
<gene>
    <name evidence="7" type="ORF">HGMM_F50F04C40</name>
</gene>
<keyword evidence="3" id="KW-0812">Transmembrane</keyword>
<keyword evidence="4" id="KW-0472">Membrane</keyword>
<sequence length="786" mass="89774">MAFLSLACSPARWIPPGEQWVAREPQLRRNILPETPPLYLRSNSRLLGLPLSLYFYRMGQLLLEEEKPPWTLLRRIPKVRYYAYALGYTLKERLGEPPALLSRKALEQDIRLLEEAYLREGYFQAAIQPQVKVLRAPRVQVIYQVRPGPRWHIRELSLEGGDSTANEIAAQFLKTQMLPVGEPFRLTQLDALREALHQKLLSEGYYGLPLSAILLEVDTTETPPNARKTQGILYRWIGSRKNDQPTCAVRILLPSDLRRYIYASTGLYVHIPDRNPDHSEAWQGITFLTEPQAEAIIQPRVLGNHLFLPPTRFFDQRAVQASQRSLQSLECIQWVSPSIQETGKDSLQIQYEVVLRPVIDFAVGIEGFQSTQPLLGNLALPGASANLRAAHLSLFRRGWSLKVRGQASLSYFQQQSGVPPRLLYSLSSDATLTLPARTLNLKQAAPRPLPSTLTQQQHILLLAYQDIRFVEFARRYATLSWSRQTRYLFQDRRQEEQIWTPLSFTFVSSQFSQAFEAQIEALSPLVRSLILRDYLPRLTQLTSWQVSSNRNYFGSQRGQGDFSSLLIEAGGWLPFFVEHFLALTRPAWDSSYRDNLLFNRYRYGVFVRALGEVRWRKTLLPSQQLHLRGRLGIGQGLFYTIDVPFENRFFVGGPNSMRAWQFGALGPGSYRFPQNLFLIPGGTLLFEANAELRQHLFRGIQLAPFVDVGNVWFPQATNFEDPRGIFRHKPLPAIGAGVGLRWDFSILVIRLDLAQQIFEPATGWVGKDFPVGGSRSQYVFAVGYPF</sequence>
<evidence type="ECO:0000256" key="3">
    <source>
        <dbReference type="ARBA" id="ARBA00022692"/>
    </source>
</evidence>
<dbReference type="InterPro" id="IPR010827">
    <property type="entry name" value="BamA/TamA_POTRA"/>
</dbReference>
<evidence type="ECO:0000259" key="5">
    <source>
        <dbReference type="Pfam" id="PF01103"/>
    </source>
</evidence>
<comment type="subcellular location">
    <subcellularLocation>
        <location evidence="1">Membrane</location>
    </subcellularLocation>
</comment>
<dbReference type="EMBL" id="AP011776">
    <property type="protein sequence ID" value="BAL57477.1"/>
    <property type="molecule type" value="Genomic_DNA"/>
</dbReference>
<reference evidence="7" key="2">
    <citation type="journal article" date="2012" name="PLoS ONE">
        <title>A Deeply Branching Thermophilic Bacterium with an Ancient Acetyl-CoA Pathway Dominates a Subsurface Ecosystem.</title>
        <authorList>
            <person name="Takami H."/>
            <person name="Noguchi H."/>
            <person name="Takaki Y."/>
            <person name="Uchiyama I."/>
            <person name="Toyoda A."/>
            <person name="Nishi S."/>
            <person name="Chee G.-J."/>
            <person name="Arai W."/>
            <person name="Nunoura T."/>
            <person name="Itoh T."/>
            <person name="Hattori M."/>
            <person name="Takai K."/>
        </authorList>
    </citation>
    <scope>NUCLEOTIDE SEQUENCE</scope>
</reference>
<evidence type="ECO:0000256" key="2">
    <source>
        <dbReference type="ARBA" id="ARBA00022452"/>
    </source>
</evidence>
<dbReference type="GO" id="GO:0019867">
    <property type="term" value="C:outer membrane"/>
    <property type="evidence" value="ECO:0007669"/>
    <property type="project" value="InterPro"/>
</dbReference>
<evidence type="ECO:0000313" key="7">
    <source>
        <dbReference type="EMBL" id="BAL57477.1"/>
    </source>
</evidence>
<keyword evidence="2" id="KW-1134">Transmembrane beta strand</keyword>
<protein>
    <submittedName>
        <fullName evidence="7">Hypothetical conserved protein</fullName>
    </submittedName>
</protein>
<dbReference type="Gene3D" id="3.10.20.310">
    <property type="entry name" value="membrane protein fhac"/>
    <property type="match status" value="1"/>
</dbReference>
<dbReference type="Pfam" id="PF07244">
    <property type="entry name" value="POTRA"/>
    <property type="match status" value="1"/>
</dbReference>
<proteinExistence type="predicted"/>
<accession>H5SMU1</accession>